<dbReference type="AlphaFoldDB" id="A0AAX2J1E8"/>
<feature type="transmembrane region" description="Helical" evidence="5">
    <location>
        <begin position="64"/>
        <end position="92"/>
    </location>
</feature>
<comment type="subcellular location">
    <subcellularLocation>
        <location evidence="1">Membrane</location>
        <topology evidence="1">Multi-pass membrane protein</topology>
    </subcellularLocation>
</comment>
<accession>A0AAX2J1E8</accession>
<dbReference type="InterPro" id="IPR011527">
    <property type="entry name" value="ABC1_TM_dom"/>
</dbReference>
<evidence type="ECO:0000256" key="1">
    <source>
        <dbReference type="ARBA" id="ARBA00004141"/>
    </source>
</evidence>
<keyword evidence="4 5" id="KW-0472">Membrane</keyword>
<proteinExistence type="predicted"/>
<feature type="domain" description="ABC transmembrane type-1" evidence="6">
    <location>
        <begin position="2"/>
        <end position="99"/>
    </location>
</feature>
<dbReference type="GO" id="GO:0140359">
    <property type="term" value="F:ABC-type transporter activity"/>
    <property type="evidence" value="ECO:0007669"/>
    <property type="project" value="InterPro"/>
</dbReference>
<evidence type="ECO:0000313" key="7">
    <source>
        <dbReference type="EMBL" id="SQH24300.1"/>
    </source>
</evidence>
<reference evidence="7 8" key="1">
    <citation type="submission" date="2018-06" db="EMBL/GenBank/DDBJ databases">
        <authorList>
            <consortium name="Pathogen Informatics"/>
            <person name="Doyle S."/>
        </authorList>
    </citation>
    <scope>NUCLEOTIDE SEQUENCE [LARGE SCALE GENOMIC DNA]</scope>
    <source>
        <strain evidence="7 8">NCTC10529</strain>
    </source>
</reference>
<evidence type="ECO:0000256" key="2">
    <source>
        <dbReference type="ARBA" id="ARBA00022692"/>
    </source>
</evidence>
<organism evidence="7 8">
    <name type="scientific">Kingella kingae</name>
    <dbReference type="NCBI Taxonomy" id="504"/>
    <lineage>
        <taxon>Bacteria</taxon>
        <taxon>Pseudomonadati</taxon>
        <taxon>Pseudomonadota</taxon>
        <taxon>Betaproteobacteria</taxon>
        <taxon>Neisseriales</taxon>
        <taxon>Neisseriaceae</taxon>
        <taxon>Kingella</taxon>
    </lineage>
</organism>
<dbReference type="EMBL" id="LS483426">
    <property type="protein sequence ID" value="SQH24300.1"/>
    <property type="molecule type" value="Genomic_DNA"/>
</dbReference>
<dbReference type="Pfam" id="PF13748">
    <property type="entry name" value="ABC_membrane_3"/>
    <property type="match status" value="1"/>
</dbReference>
<evidence type="ECO:0000259" key="6">
    <source>
        <dbReference type="Pfam" id="PF13748"/>
    </source>
</evidence>
<evidence type="ECO:0000256" key="5">
    <source>
        <dbReference type="SAM" id="Phobius"/>
    </source>
</evidence>
<keyword evidence="2 5" id="KW-0812">Transmembrane</keyword>
<sequence length="117" mass="13269">MLIIYGVSASRRRVDTQTFTRIYAEIAVPVILKQREQGNSHSEINARVTLSREFVDFFEHHLPILITSLCSMIGAIVMLLEFWIGLAMSVLFESALWLLMVKGYGSSGHLYAITTYL</sequence>
<protein>
    <recommendedName>
        <fullName evidence="6">ABC transmembrane type-1 domain-containing protein</fullName>
    </recommendedName>
</protein>
<evidence type="ECO:0000256" key="3">
    <source>
        <dbReference type="ARBA" id="ARBA00022989"/>
    </source>
</evidence>
<evidence type="ECO:0000256" key="4">
    <source>
        <dbReference type="ARBA" id="ARBA00023136"/>
    </source>
</evidence>
<evidence type="ECO:0000313" key="8">
    <source>
        <dbReference type="Proteomes" id="UP000248598"/>
    </source>
</evidence>
<gene>
    <name evidence="7" type="ORF">NCTC10529_00464</name>
</gene>
<dbReference type="GO" id="GO:0005524">
    <property type="term" value="F:ATP binding"/>
    <property type="evidence" value="ECO:0007669"/>
    <property type="project" value="InterPro"/>
</dbReference>
<name>A0AAX2J1E8_KINKI</name>
<keyword evidence="3 5" id="KW-1133">Transmembrane helix</keyword>
<dbReference type="Proteomes" id="UP000248598">
    <property type="component" value="Chromosome 1"/>
</dbReference>
<dbReference type="GO" id="GO:0016020">
    <property type="term" value="C:membrane"/>
    <property type="evidence" value="ECO:0007669"/>
    <property type="project" value="UniProtKB-SubCell"/>
</dbReference>